<dbReference type="Proteomes" id="UP000593574">
    <property type="component" value="Unassembled WGS sequence"/>
</dbReference>
<name>A0A7J8ZIF2_9ROSI</name>
<dbReference type="PANTHER" id="PTHR12947:SF13">
    <property type="entry name" value="FI19924P1"/>
    <property type="match status" value="1"/>
</dbReference>
<dbReference type="EMBL" id="JABEZV010000005">
    <property type="protein sequence ID" value="MBA0711623.1"/>
    <property type="molecule type" value="Genomic_DNA"/>
</dbReference>
<gene>
    <name evidence="1" type="ORF">Golax_010785</name>
</gene>
<sequence>MEDFLELAKENTKKDLETCGVLGAFLVMVPEAFAIVVAPTDNSRGYGIFRVSEPNGMSLLKECQEKGSQFHSHDETVDGGPIYERCTHVYKNSNLRFEIFDLR</sequence>
<proteinExistence type="predicted"/>
<organism evidence="1 2">
    <name type="scientific">Gossypium laxum</name>
    <dbReference type="NCBI Taxonomy" id="34288"/>
    <lineage>
        <taxon>Eukaryota</taxon>
        <taxon>Viridiplantae</taxon>
        <taxon>Streptophyta</taxon>
        <taxon>Embryophyta</taxon>
        <taxon>Tracheophyta</taxon>
        <taxon>Spermatophyta</taxon>
        <taxon>Magnoliopsida</taxon>
        <taxon>eudicotyledons</taxon>
        <taxon>Gunneridae</taxon>
        <taxon>Pentapetalae</taxon>
        <taxon>rosids</taxon>
        <taxon>malvids</taxon>
        <taxon>Malvales</taxon>
        <taxon>Malvaceae</taxon>
        <taxon>Malvoideae</taxon>
        <taxon>Gossypium</taxon>
    </lineage>
</organism>
<dbReference type="Gene3D" id="3.40.140.10">
    <property type="entry name" value="Cytidine Deaminase, domain 2"/>
    <property type="match status" value="1"/>
</dbReference>
<dbReference type="GO" id="GO:0005768">
    <property type="term" value="C:endosome"/>
    <property type="evidence" value="ECO:0007669"/>
    <property type="project" value="TreeGrafter"/>
</dbReference>
<dbReference type="PANTHER" id="PTHR12947">
    <property type="entry name" value="AMSH-LIKE PROTEASE"/>
    <property type="match status" value="1"/>
</dbReference>
<evidence type="ECO:0000313" key="2">
    <source>
        <dbReference type="Proteomes" id="UP000593574"/>
    </source>
</evidence>
<evidence type="ECO:0000313" key="1">
    <source>
        <dbReference type="EMBL" id="MBA0711623.1"/>
    </source>
</evidence>
<evidence type="ECO:0008006" key="3">
    <source>
        <dbReference type="Google" id="ProtNLM"/>
    </source>
</evidence>
<dbReference type="GO" id="GO:0070536">
    <property type="term" value="P:protein K63-linked deubiquitination"/>
    <property type="evidence" value="ECO:0007669"/>
    <property type="project" value="TreeGrafter"/>
</dbReference>
<dbReference type="AlphaFoldDB" id="A0A7J8ZIF2"/>
<accession>A0A7J8ZIF2</accession>
<comment type="caution">
    <text evidence="1">The sequence shown here is derived from an EMBL/GenBank/DDBJ whole genome shotgun (WGS) entry which is preliminary data.</text>
</comment>
<reference evidence="1 2" key="1">
    <citation type="journal article" date="2019" name="Genome Biol. Evol.">
        <title>Insights into the evolution of the New World diploid cottons (Gossypium, subgenus Houzingenia) based on genome sequencing.</title>
        <authorList>
            <person name="Grover C.E."/>
            <person name="Arick M.A. 2nd"/>
            <person name="Thrash A."/>
            <person name="Conover J.L."/>
            <person name="Sanders W.S."/>
            <person name="Peterson D.G."/>
            <person name="Frelichowski J.E."/>
            <person name="Scheffler J.A."/>
            <person name="Scheffler B.E."/>
            <person name="Wendel J.F."/>
        </authorList>
    </citation>
    <scope>NUCLEOTIDE SEQUENCE [LARGE SCALE GENOMIC DNA]</scope>
    <source>
        <strain evidence="1">4</strain>
        <tissue evidence="1">Leaf</tissue>
    </source>
</reference>
<keyword evidence="2" id="KW-1185">Reference proteome</keyword>
<protein>
    <recommendedName>
        <fullName evidence="3">AMSH-like ubiquitin thioesterase 2</fullName>
    </recommendedName>
</protein>
<dbReference type="GO" id="GO:0016020">
    <property type="term" value="C:membrane"/>
    <property type="evidence" value="ECO:0007669"/>
    <property type="project" value="TreeGrafter"/>
</dbReference>